<reference evidence="2" key="1">
    <citation type="journal article" date="2019" name="Int. J. Syst. Evol. Microbiol.">
        <title>The Global Catalogue of Microorganisms (GCM) 10K type strain sequencing project: providing services to taxonomists for standard genome sequencing and annotation.</title>
        <authorList>
            <consortium name="The Broad Institute Genomics Platform"/>
            <consortium name="The Broad Institute Genome Sequencing Center for Infectious Disease"/>
            <person name="Wu L."/>
            <person name="Ma J."/>
        </authorList>
    </citation>
    <scope>NUCLEOTIDE SEQUENCE [LARGE SCALE GENOMIC DNA]</scope>
    <source>
        <strain evidence="2">YJ-61-S</strain>
    </source>
</reference>
<evidence type="ECO:0008006" key="3">
    <source>
        <dbReference type="Google" id="ProtNLM"/>
    </source>
</evidence>
<dbReference type="Proteomes" id="UP001596043">
    <property type="component" value="Unassembled WGS sequence"/>
</dbReference>
<sequence length="136" mass="15155">MKITFLYSLLLLFTGTNITNPNSNRISDKSLDLALLKGAWTLDLSPENKTDDNFAKMTITSVSENSLEGTFYRDGVKIREGRINTQRGILYAALVSSDNSGTYNTSFYYNDGIIYGTTHSVDKDFLAVWTATKTSK</sequence>
<name>A0ABV9HS05_9FLAO</name>
<gene>
    <name evidence="1" type="ORF">ACFO3O_03475</name>
</gene>
<dbReference type="EMBL" id="JBHSFV010000001">
    <property type="protein sequence ID" value="MFC4632951.1"/>
    <property type="molecule type" value="Genomic_DNA"/>
</dbReference>
<evidence type="ECO:0000313" key="1">
    <source>
        <dbReference type="EMBL" id="MFC4632951.1"/>
    </source>
</evidence>
<dbReference type="RefSeq" id="WP_379977109.1">
    <property type="nucleotide sequence ID" value="NZ_JBHSFV010000001.1"/>
</dbReference>
<protein>
    <recommendedName>
        <fullName evidence="3">Lipocalin-like domain-containing protein</fullName>
    </recommendedName>
</protein>
<evidence type="ECO:0000313" key="2">
    <source>
        <dbReference type="Proteomes" id="UP001596043"/>
    </source>
</evidence>
<accession>A0ABV9HS05</accession>
<keyword evidence="2" id="KW-1185">Reference proteome</keyword>
<comment type="caution">
    <text evidence="1">The sequence shown here is derived from an EMBL/GenBank/DDBJ whole genome shotgun (WGS) entry which is preliminary data.</text>
</comment>
<organism evidence="1 2">
    <name type="scientific">Dokdonia ponticola</name>
    <dbReference type="NCBI Taxonomy" id="2041041"/>
    <lineage>
        <taxon>Bacteria</taxon>
        <taxon>Pseudomonadati</taxon>
        <taxon>Bacteroidota</taxon>
        <taxon>Flavobacteriia</taxon>
        <taxon>Flavobacteriales</taxon>
        <taxon>Flavobacteriaceae</taxon>
        <taxon>Dokdonia</taxon>
    </lineage>
</organism>
<proteinExistence type="predicted"/>